<dbReference type="EMBL" id="MT418681">
    <property type="protein sequence ID" value="QKF94900.1"/>
    <property type="molecule type" value="Genomic_DNA"/>
</dbReference>
<feature type="transmembrane region" description="Helical" evidence="1">
    <location>
        <begin position="6"/>
        <end position="27"/>
    </location>
</feature>
<keyword evidence="1" id="KW-0472">Membrane</keyword>
<feature type="transmembrane region" description="Helical" evidence="1">
    <location>
        <begin position="103"/>
        <end position="122"/>
    </location>
</feature>
<feature type="transmembrane region" description="Helical" evidence="1">
    <location>
        <begin position="34"/>
        <end position="56"/>
    </location>
</feature>
<keyword evidence="1" id="KW-1133">Transmembrane helix</keyword>
<feature type="transmembrane region" description="Helical" evidence="1">
    <location>
        <begin position="76"/>
        <end position="96"/>
    </location>
</feature>
<sequence>MIKESLILINIIITISFLITLFIKYLCDDHSNDIYTGIIAYLIASICTYISLSLILPKNNDSLLDGRTGTTVTAMITTILNILLINFISTVFLLIFGIYYHGLIIAPLVLFFEVIIYVSLFIF</sequence>
<proteinExistence type="predicted"/>
<reference evidence="2" key="1">
    <citation type="submission" date="2020-04" db="EMBL/GenBank/DDBJ databases">
        <title>Advantages and limits of metagenomic assembly and binning of a giant virus.</title>
        <authorList>
            <person name="Schulz F."/>
            <person name="Andreani J."/>
            <person name="Francis R."/>
            <person name="Boudjemaa H."/>
            <person name="Bou Khalil J.Y."/>
            <person name="Lee J."/>
            <person name="La Scola B."/>
            <person name="Woyke T."/>
        </authorList>
    </citation>
    <scope>NUCLEOTIDE SEQUENCE</scope>
    <source>
        <strain evidence="2">FV2/VV64</strain>
    </source>
</reference>
<accession>A0A7D3QY14</accession>
<organism evidence="2">
    <name type="scientific">Fadolivirus 2</name>
    <dbReference type="NCBI Taxonomy" id="2740747"/>
    <lineage>
        <taxon>Viruses</taxon>
        <taxon>Varidnaviria</taxon>
        <taxon>Bamfordvirae</taxon>
        <taxon>Nucleocytoviricota</taxon>
        <taxon>Megaviricetes</taxon>
        <taxon>Imitervirales</taxon>
        <taxon>Mimiviridae</taxon>
        <taxon>Klosneuvirinae</taxon>
        <taxon>Fadolivirus</taxon>
    </lineage>
</organism>
<gene>
    <name evidence="2" type="ORF">Fadolivirus_2_14</name>
</gene>
<keyword evidence="1" id="KW-0812">Transmembrane</keyword>
<name>A0A7D3QY14_9VIRU</name>
<evidence type="ECO:0000256" key="1">
    <source>
        <dbReference type="SAM" id="Phobius"/>
    </source>
</evidence>
<protein>
    <submittedName>
        <fullName evidence="2">Uncharacterized protein</fullName>
    </submittedName>
</protein>
<evidence type="ECO:0000313" key="2">
    <source>
        <dbReference type="EMBL" id="QKF94900.1"/>
    </source>
</evidence>